<evidence type="ECO:0000313" key="2">
    <source>
        <dbReference type="Proteomes" id="UP000521943"/>
    </source>
</evidence>
<protein>
    <recommendedName>
        <fullName evidence="3">NACHT domain-containing protein</fullName>
    </recommendedName>
</protein>
<sequence>MSQLLNNAHDFSITNLSVQNVSGDVNNYINNYNNRSSGKSALERLEENVSAGAAHNSDERCDAPKCHPETRIAVQDEIISWITAGDVDEKPKKILWLTGPAGSGKTAIARLRRHPSLSAFDQHILSTIDHDPTIFRTRLDDQLEELILEPLRQVHNQIGAPTVPKVIIIDGIDECEATKPFNRLMDEEEAKSIKEKDQLEILSLLLRAANDPCFPFRIVAVSRPERIISTFFSNAAESTLKLFLDDKYDPDSDIERFLQSKFAEMRRRYFLPPSWPTLDQIRTLVSNASGQFIYAATVIRFIEERSKLPQVQLDTVLSLGKHSNASNPFQALDALYTHILKSCPDPRSTIQCLHIYWNFFVAVPASLLRQYVDTTPGETEHLLGCLPSLIFLPPPGDDRSHPIKTYHKSLQDFVEAPERCGELYLHHDERQTLDKERFRRVLKGQIHYLTPWFYSPTDIICYTEKGPHISVIESDRELFVSHFIWRLPDLARLLVNDNLLCDARWWIDRFLDANEKEDGPNNQLICGLLATYILHSVHFMVGHLCNPEFSFLIPPPPSTPQCPRYRCLPTCKLWGTAVIEACKSRPHFTVPGALQLLYLRLAKFRTLTARRPSQIKPPFFIKWRLAHCYIPGERYEQWLALQLAEGRAENQ</sequence>
<accession>A0A8H6I030</accession>
<dbReference type="SUPFAM" id="SSF52540">
    <property type="entry name" value="P-loop containing nucleoside triphosphate hydrolases"/>
    <property type="match status" value="1"/>
</dbReference>
<dbReference type="InterPro" id="IPR027417">
    <property type="entry name" value="P-loop_NTPase"/>
</dbReference>
<dbReference type="EMBL" id="JACGCI010000026">
    <property type="protein sequence ID" value="KAF6756433.1"/>
    <property type="molecule type" value="Genomic_DNA"/>
</dbReference>
<proteinExistence type="predicted"/>
<dbReference type="Gene3D" id="3.40.50.300">
    <property type="entry name" value="P-loop containing nucleotide triphosphate hydrolases"/>
    <property type="match status" value="1"/>
</dbReference>
<dbReference type="OrthoDB" id="163438at2759"/>
<dbReference type="AlphaFoldDB" id="A0A8H6I030"/>
<organism evidence="1 2">
    <name type="scientific">Ephemerocybe angulata</name>
    <dbReference type="NCBI Taxonomy" id="980116"/>
    <lineage>
        <taxon>Eukaryota</taxon>
        <taxon>Fungi</taxon>
        <taxon>Dikarya</taxon>
        <taxon>Basidiomycota</taxon>
        <taxon>Agaricomycotina</taxon>
        <taxon>Agaricomycetes</taxon>
        <taxon>Agaricomycetidae</taxon>
        <taxon>Agaricales</taxon>
        <taxon>Agaricineae</taxon>
        <taxon>Psathyrellaceae</taxon>
        <taxon>Ephemerocybe</taxon>
    </lineage>
</organism>
<dbReference type="Proteomes" id="UP000521943">
    <property type="component" value="Unassembled WGS sequence"/>
</dbReference>
<gene>
    <name evidence="1" type="ORF">DFP72DRAFT_1066784</name>
</gene>
<evidence type="ECO:0008006" key="3">
    <source>
        <dbReference type="Google" id="ProtNLM"/>
    </source>
</evidence>
<keyword evidence="2" id="KW-1185">Reference proteome</keyword>
<name>A0A8H6I030_9AGAR</name>
<dbReference type="PANTHER" id="PTHR10039">
    <property type="entry name" value="AMELOGENIN"/>
    <property type="match status" value="1"/>
</dbReference>
<evidence type="ECO:0000313" key="1">
    <source>
        <dbReference type="EMBL" id="KAF6756433.1"/>
    </source>
</evidence>
<dbReference type="PANTHER" id="PTHR10039:SF14">
    <property type="entry name" value="NACHT DOMAIN-CONTAINING PROTEIN"/>
    <property type="match status" value="1"/>
</dbReference>
<comment type="caution">
    <text evidence="1">The sequence shown here is derived from an EMBL/GenBank/DDBJ whole genome shotgun (WGS) entry which is preliminary data.</text>
</comment>
<reference evidence="1 2" key="1">
    <citation type="submission" date="2020-07" db="EMBL/GenBank/DDBJ databases">
        <title>Comparative genomics of pyrophilous fungi reveals a link between fire events and developmental genes.</title>
        <authorList>
            <consortium name="DOE Joint Genome Institute"/>
            <person name="Steindorff A.S."/>
            <person name="Carver A."/>
            <person name="Calhoun S."/>
            <person name="Stillman K."/>
            <person name="Liu H."/>
            <person name="Lipzen A."/>
            <person name="Pangilinan J."/>
            <person name="Labutti K."/>
            <person name="Bruns T.D."/>
            <person name="Grigoriev I.V."/>
        </authorList>
    </citation>
    <scope>NUCLEOTIDE SEQUENCE [LARGE SCALE GENOMIC DNA]</scope>
    <source>
        <strain evidence="1 2">CBS 144469</strain>
    </source>
</reference>